<evidence type="ECO:0000313" key="2">
    <source>
        <dbReference type="Proteomes" id="UP000265703"/>
    </source>
</evidence>
<comment type="caution">
    <text evidence="1">The sequence shown here is derived from an EMBL/GenBank/DDBJ whole genome shotgun (WGS) entry which is preliminary data.</text>
</comment>
<keyword evidence="2" id="KW-1185">Reference proteome</keyword>
<dbReference type="AlphaFoldDB" id="A0A397SMP4"/>
<dbReference type="EMBL" id="QKYT01000378">
    <property type="protein sequence ID" value="RIA86169.1"/>
    <property type="molecule type" value="Genomic_DNA"/>
</dbReference>
<sequence>MPYKYQKAKFSEAKARGTVHARGLKRSKYVIECSCEIYARKDEEEDKEEKVLNSSH</sequence>
<protein>
    <submittedName>
        <fullName evidence="1">Uncharacterized protein</fullName>
    </submittedName>
</protein>
<reference evidence="1 2" key="1">
    <citation type="submission" date="2018-06" db="EMBL/GenBank/DDBJ databases">
        <title>Comparative genomics reveals the genomic features of Rhizophagus irregularis, R. cerebriforme, R. diaphanum and Gigaspora rosea, and their symbiotic lifestyle signature.</title>
        <authorList>
            <person name="Morin E."/>
            <person name="San Clemente H."/>
            <person name="Chen E.C.H."/>
            <person name="De La Providencia I."/>
            <person name="Hainaut M."/>
            <person name="Kuo A."/>
            <person name="Kohler A."/>
            <person name="Murat C."/>
            <person name="Tang N."/>
            <person name="Roy S."/>
            <person name="Loubradou J."/>
            <person name="Henrissat B."/>
            <person name="Grigoriev I.V."/>
            <person name="Corradi N."/>
            <person name="Roux C."/>
            <person name="Martin F.M."/>
        </authorList>
    </citation>
    <scope>NUCLEOTIDE SEQUENCE [LARGE SCALE GENOMIC DNA]</scope>
    <source>
        <strain evidence="1 2">DAOM 227022</strain>
    </source>
</reference>
<gene>
    <name evidence="1" type="ORF">C1645_829648</name>
</gene>
<evidence type="ECO:0000313" key="1">
    <source>
        <dbReference type="EMBL" id="RIA86169.1"/>
    </source>
</evidence>
<dbReference type="Proteomes" id="UP000265703">
    <property type="component" value="Unassembled WGS sequence"/>
</dbReference>
<name>A0A397SMP4_9GLOM</name>
<organism evidence="1 2">
    <name type="scientific">Glomus cerebriforme</name>
    <dbReference type="NCBI Taxonomy" id="658196"/>
    <lineage>
        <taxon>Eukaryota</taxon>
        <taxon>Fungi</taxon>
        <taxon>Fungi incertae sedis</taxon>
        <taxon>Mucoromycota</taxon>
        <taxon>Glomeromycotina</taxon>
        <taxon>Glomeromycetes</taxon>
        <taxon>Glomerales</taxon>
        <taxon>Glomeraceae</taxon>
        <taxon>Glomus</taxon>
    </lineage>
</organism>
<accession>A0A397SMP4</accession>
<proteinExistence type="predicted"/>